<dbReference type="SMART" id="SM00934">
    <property type="entry name" value="OMPdecase"/>
    <property type="match status" value="1"/>
</dbReference>
<comment type="caution">
    <text evidence="6">The sequence shown here is derived from an EMBL/GenBank/DDBJ whole genome shotgun (WGS) entry which is preliminary data.</text>
</comment>
<reference evidence="7" key="1">
    <citation type="journal article" date="2019" name="Int. J. Syst. Evol. Microbiol.">
        <title>The Global Catalogue of Microorganisms (GCM) 10K type strain sequencing project: providing services to taxonomists for standard genome sequencing and annotation.</title>
        <authorList>
            <consortium name="The Broad Institute Genomics Platform"/>
            <consortium name="The Broad Institute Genome Sequencing Center for Infectious Disease"/>
            <person name="Wu L."/>
            <person name="Ma J."/>
        </authorList>
    </citation>
    <scope>NUCLEOTIDE SEQUENCE [LARGE SCALE GENOMIC DNA]</scope>
    <source>
        <strain evidence="7">JCM 17656</strain>
    </source>
</reference>
<evidence type="ECO:0000313" key="6">
    <source>
        <dbReference type="EMBL" id="GAA3570751.1"/>
    </source>
</evidence>
<keyword evidence="3" id="KW-0665">Pyrimidine biosynthesis</keyword>
<name>A0ABP6XPW4_9ACTN</name>
<proteinExistence type="predicted"/>
<organism evidence="6 7">
    <name type="scientific">Streptomyces osmaniensis</name>
    <dbReference type="NCBI Taxonomy" id="593134"/>
    <lineage>
        <taxon>Bacteria</taxon>
        <taxon>Bacillati</taxon>
        <taxon>Actinomycetota</taxon>
        <taxon>Actinomycetes</taxon>
        <taxon>Kitasatosporales</taxon>
        <taxon>Streptomycetaceae</taxon>
        <taxon>Streptomyces</taxon>
    </lineage>
</organism>
<dbReference type="Pfam" id="PF00215">
    <property type="entry name" value="OMPdecase"/>
    <property type="match status" value="1"/>
</dbReference>
<dbReference type="NCBIfam" id="TIGR02127">
    <property type="entry name" value="pyrF_sub2"/>
    <property type="match status" value="1"/>
</dbReference>
<protein>
    <recommendedName>
        <fullName evidence="4">Orotidine-5'-phosphate decarboxylase</fullName>
        <ecNumber evidence="4">4.1.1.23</ecNumber>
    </recommendedName>
</protein>
<keyword evidence="7" id="KW-1185">Reference proteome</keyword>
<sequence length="288" mass="30647">MKSSIAAGSFAERWIGLEATRGGLVLGVAPSTKWLRHWGLDDNLAGARAFCELLLPTVGQVAAVKAQMPFFERFGAPGLDLAAWFFGECRQRETLAVADAKRCDADDTMDAYADLYFNQVTGLGADAVTVLPFMGTGSVESLCRTAAAGGQAVMLLVRTSNHQADTQSARMADGRTVSEVTADHISALNDELAPKGDAGPVAALIGAPPAEALRLAQRLPRSIVSLPGLGRPGRRIEDCADLVKELGSRAMFPVTTGVLAAGPQALTEVVHSWQEQLRLLRQAHTRER</sequence>
<dbReference type="EMBL" id="BAABCE010000012">
    <property type="protein sequence ID" value="GAA3570751.1"/>
    <property type="molecule type" value="Genomic_DNA"/>
</dbReference>
<keyword evidence="2" id="KW-0456">Lyase</keyword>
<gene>
    <name evidence="6" type="primary">pyrF_2</name>
    <name evidence="6" type="ORF">GCM10022295_60800</name>
</gene>
<evidence type="ECO:0000256" key="4">
    <source>
        <dbReference type="NCBIfam" id="TIGR02127"/>
    </source>
</evidence>
<accession>A0ABP6XPW4</accession>
<dbReference type="InterPro" id="IPR001754">
    <property type="entry name" value="OMPdeCOase_dom"/>
</dbReference>
<dbReference type="PANTHER" id="PTHR43375">
    <property type="entry name" value="OROTIDINE 5'-PHOSPHATE DECARBOXYLASE"/>
    <property type="match status" value="1"/>
</dbReference>
<evidence type="ECO:0000256" key="2">
    <source>
        <dbReference type="ARBA" id="ARBA00022793"/>
    </source>
</evidence>
<dbReference type="RefSeq" id="WP_346184386.1">
    <property type="nucleotide sequence ID" value="NZ_BAABCE010000012.1"/>
</dbReference>
<dbReference type="Proteomes" id="UP001500707">
    <property type="component" value="Unassembled WGS sequence"/>
</dbReference>
<comment type="pathway">
    <text evidence="1">Pyrimidine metabolism; UMP biosynthesis via de novo pathway; UMP from orotate: step 2/2.</text>
</comment>
<evidence type="ECO:0000313" key="7">
    <source>
        <dbReference type="Proteomes" id="UP001500707"/>
    </source>
</evidence>
<dbReference type="InterPro" id="IPR011995">
    <property type="entry name" value="OMPdecase_type-2"/>
</dbReference>
<feature type="domain" description="Orotidine 5'-phosphate decarboxylase" evidence="5">
    <location>
        <begin position="23"/>
        <end position="216"/>
    </location>
</feature>
<evidence type="ECO:0000259" key="5">
    <source>
        <dbReference type="SMART" id="SM00934"/>
    </source>
</evidence>
<evidence type="ECO:0000256" key="3">
    <source>
        <dbReference type="ARBA" id="ARBA00022975"/>
    </source>
</evidence>
<dbReference type="EC" id="4.1.1.23" evidence="4"/>
<evidence type="ECO:0000256" key="1">
    <source>
        <dbReference type="ARBA" id="ARBA00004861"/>
    </source>
</evidence>
<keyword evidence="2" id="KW-0210">Decarboxylase</keyword>
<dbReference type="PANTHER" id="PTHR43375:SF1">
    <property type="entry name" value="OROTIDINE 5'-PHOSPHATE DECARBOXYLASE"/>
    <property type="match status" value="1"/>
</dbReference>